<dbReference type="Gene3D" id="2.60.120.260">
    <property type="entry name" value="Galactose-binding domain-like"/>
    <property type="match status" value="1"/>
</dbReference>
<dbReference type="PROSITE" id="PS51318">
    <property type="entry name" value="TAT"/>
    <property type="match status" value="1"/>
</dbReference>
<organism evidence="2 3">
    <name type="scientific">Streptomyces glycanivorans</name>
    <dbReference type="NCBI Taxonomy" id="3033808"/>
    <lineage>
        <taxon>Bacteria</taxon>
        <taxon>Bacillati</taxon>
        <taxon>Actinomycetota</taxon>
        <taxon>Actinomycetes</taxon>
        <taxon>Kitasatosporales</taxon>
        <taxon>Streptomycetaceae</taxon>
        <taxon>Streptomyces</taxon>
    </lineage>
</organism>
<dbReference type="RefSeq" id="WP_147964304.1">
    <property type="nucleotide sequence ID" value="NZ_CP120983.1"/>
</dbReference>
<dbReference type="Gene3D" id="1.20.1270.70">
    <property type="entry name" value="Designed single chain three-helix bundle"/>
    <property type="match status" value="1"/>
</dbReference>
<dbReference type="InterPro" id="IPR006311">
    <property type="entry name" value="TAT_signal"/>
</dbReference>
<feature type="signal peptide" evidence="1">
    <location>
        <begin position="1"/>
        <end position="34"/>
    </location>
</feature>
<proteinExistence type="predicted"/>
<feature type="chain" id="PRO_5046173498" evidence="1">
    <location>
        <begin position="35"/>
        <end position="669"/>
    </location>
</feature>
<keyword evidence="3" id="KW-1185">Reference proteome</keyword>
<dbReference type="CDD" id="cd18823">
    <property type="entry name" value="GH43_RcAra43A-like"/>
    <property type="match status" value="1"/>
</dbReference>
<dbReference type="PANTHER" id="PTHR22925">
    <property type="entry name" value="GLYCOSYL HYDROLASE 43 FAMILY MEMBER"/>
    <property type="match status" value="1"/>
</dbReference>
<evidence type="ECO:0000313" key="3">
    <source>
        <dbReference type="Proteomes" id="UP001224433"/>
    </source>
</evidence>
<keyword evidence="1" id="KW-0732">Signal</keyword>
<protein>
    <submittedName>
        <fullName evidence="2">FIVAR domain-containing protein</fullName>
    </submittedName>
</protein>
<dbReference type="EMBL" id="CP120983">
    <property type="protein sequence ID" value="WLQ63037.1"/>
    <property type="molecule type" value="Genomic_DNA"/>
</dbReference>
<dbReference type="PANTHER" id="PTHR22925:SF3">
    <property type="entry name" value="GLYCOSYL HYDROLASE FAMILY PROTEIN 43"/>
    <property type="match status" value="1"/>
</dbReference>
<evidence type="ECO:0000256" key="1">
    <source>
        <dbReference type="SAM" id="SignalP"/>
    </source>
</evidence>
<name>A0ABY9J5C1_9ACTN</name>
<accession>A0ABY9J5C1</accession>
<dbReference type="Gene3D" id="2.115.10.20">
    <property type="entry name" value="Glycosyl hydrolase domain, family 43"/>
    <property type="match status" value="1"/>
</dbReference>
<gene>
    <name evidence="2" type="ORF">P8A20_05235</name>
</gene>
<reference evidence="2 3" key="1">
    <citation type="submission" date="2023-03" db="EMBL/GenBank/DDBJ databases">
        <title>Isolation and description of six Streptomyces strains from soil environments, able to metabolize different microbial glucans.</title>
        <authorList>
            <person name="Widen T."/>
            <person name="Larsbrink J."/>
        </authorList>
    </citation>
    <scope>NUCLEOTIDE SEQUENCE [LARGE SCALE GENOMIC DNA]</scope>
    <source>
        <strain evidence="2 3">Alt3</strain>
    </source>
</reference>
<evidence type="ECO:0000313" key="2">
    <source>
        <dbReference type="EMBL" id="WLQ63037.1"/>
    </source>
</evidence>
<dbReference type="SUPFAM" id="SSF75005">
    <property type="entry name" value="Arabinanase/levansucrase/invertase"/>
    <property type="match status" value="1"/>
</dbReference>
<sequence>MDAMWDNAVSRRSLLAGAATGAAAVALGTGGASAATADGDDLERLYGSLAGEVADDYTPVSWRAFAPVRTAAGTLLAGSPTPQQRQEAQQALATAADRLVMIRGLRHLIAEYQNRNHADYTRRSWHDLPRTLAAARAVLGTDDATREDVVQAKNTLQEAATGLTPTAAHAFGDIRNDSFWHDTVGNPIYSQGGGVFRFGDTYYWYGVRYTGAEQYYNSPTRTYDSTFVAITCYSSRDLTSWTFEKNIATVSTPLWVPSEKETNDSTFSQMKNLADTSWLGRLGVVHNPNTGKYVLLIQMGNALDTDGNNGAVLFLQGDHPADDFAYANIQPQIVGVPTQSTKDQTVFIDDDGSGYLVFSGGTGRVYSYVSKIAEADSLSIEPAVQIGYVAKGREGNAMFKYDGHYYVATSNLHGWNSSQAYVIKSKTSDIQGEYTAEYVLPGTEKDYSHVTQTGFFITVKGQKQDAVIFAGDRWADFAWNGLGYNQWMPLSDTGDGLAFESLSHWELNAVTGAWRTGRDNNYLLNPEFAADRVAVTTLTGWTTRIDTDVSASNFVANTSPGSDSTRFALKLGASSPFSGSLSQEIAVPAGRYRLSAKARADGGLDYARIRITSRAKEHLLDLNQPTSEWHTLSFDSLLLPAGPVTVAIEVRSTTGSRWITLDALALTRR</sequence>
<dbReference type="Proteomes" id="UP001224433">
    <property type="component" value="Chromosome"/>
</dbReference>
<dbReference type="InterPro" id="IPR023296">
    <property type="entry name" value="Glyco_hydro_beta-prop_sf"/>
</dbReference>